<feature type="non-terminal residue" evidence="1">
    <location>
        <position position="1"/>
    </location>
</feature>
<dbReference type="AlphaFoldDB" id="A0A0F9CCK5"/>
<organism evidence="1">
    <name type="scientific">marine sediment metagenome</name>
    <dbReference type="NCBI Taxonomy" id="412755"/>
    <lineage>
        <taxon>unclassified sequences</taxon>
        <taxon>metagenomes</taxon>
        <taxon>ecological metagenomes</taxon>
    </lineage>
</organism>
<reference evidence="1" key="1">
    <citation type="journal article" date="2015" name="Nature">
        <title>Complex archaea that bridge the gap between prokaryotes and eukaryotes.</title>
        <authorList>
            <person name="Spang A."/>
            <person name="Saw J.H."/>
            <person name="Jorgensen S.L."/>
            <person name="Zaremba-Niedzwiedzka K."/>
            <person name="Martijn J."/>
            <person name="Lind A.E."/>
            <person name="van Eijk R."/>
            <person name="Schleper C."/>
            <person name="Guy L."/>
            <person name="Ettema T.J."/>
        </authorList>
    </citation>
    <scope>NUCLEOTIDE SEQUENCE</scope>
</reference>
<accession>A0A0F9CCK5</accession>
<protein>
    <submittedName>
        <fullName evidence="1">Uncharacterized protein</fullName>
    </submittedName>
</protein>
<evidence type="ECO:0000313" key="1">
    <source>
        <dbReference type="EMBL" id="KKL47133.1"/>
    </source>
</evidence>
<sequence>WQGQEPPICTAIINLIALIEKVPVAVSLMKTSYLSGKQLINLFDYKKVDIFNFQYELYTEKLEKDENIYNVIKYRDLNTPVSDEMYRLCEGIFDQFKAMGGRNKVQDVGAAE</sequence>
<gene>
    <name evidence="1" type="ORF">LCGC14_2338600</name>
</gene>
<dbReference type="EMBL" id="LAZR01033780">
    <property type="protein sequence ID" value="KKL47133.1"/>
    <property type="molecule type" value="Genomic_DNA"/>
</dbReference>
<proteinExistence type="predicted"/>
<comment type="caution">
    <text evidence="1">The sequence shown here is derived from an EMBL/GenBank/DDBJ whole genome shotgun (WGS) entry which is preliminary data.</text>
</comment>
<name>A0A0F9CCK5_9ZZZZ</name>